<dbReference type="InterPro" id="IPR036638">
    <property type="entry name" value="HLH_DNA-bd_sf"/>
</dbReference>
<dbReference type="EMBL" id="GIFC01017623">
    <property type="protein sequence ID" value="MXU99706.1"/>
    <property type="molecule type" value="Transcribed_RNA"/>
</dbReference>
<evidence type="ECO:0000313" key="12">
    <source>
        <dbReference type="EMBL" id="MXU99706.1"/>
    </source>
</evidence>
<dbReference type="InterPro" id="IPR011598">
    <property type="entry name" value="bHLH_dom"/>
</dbReference>
<dbReference type="Pfam" id="PF00010">
    <property type="entry name" value="HLH"/>
    <property type="match status" value="1"/>
</dbReference>
<dbReference type="Gene3D" id="4.10.280.10">
    <property type="entry name" value="Helix-loop-helix DNA-binding domain"/>
    <property type="match status" value="1"/>
</dbReference>
<name>A0A131XPN7_IXORI</name>
<dbReference type="GO" id="GO:0003677">
    <property type="term" value="F:DNA binding"/>
    <property type="evidence" value="ECO:0007669"/>
    <property type="project" value="UniProtKB-KW"/>
</dbReference>
<dbReference type="InterPro" id="IPR000014">
    <property type="entry name" value="PAS"/>
</dbReference>
<dbReference type="InterPro" id="IPR035965">
    <property type="entry name" value="PAS-like_dom_sf"/>
</dbReference>
<sequence length="486" mass="54732">MALLTMPVKSASVPKVASPPACAMESSSSRMQRNFAEKQRRDKLNSYISELANIVPMVSMASKRLDKTSILRLSAAHLRFYQTPLAASERNKVTKPTKWRPKFFNPDHVKDLLEVVDGFVLVTSTTGKIIYISPSVERYLGHQNIEMIGHSIFTFLHSADVQTVHDCFESLSRSPLQRRGDWMSSERCSFFCRIRERSQPRSEVLTYQVIQVVGHLTGPVSAGTPCDGSGDSPGYLFKTFVRLVNTNPYKELSLGEAVQDEYVTRHKLDGTIIFADHRLSTLTGHLPHEVQGISAHQYLHPNDMAIAMFAQKQMMASNSGKGVVVYRLKRRDESFIFLRSSGYLQYDQATMQMDHFVCINTLMTEEDGQRELRTFFERFSPHITDMTVQQLGDFFATYTMHRSQRALGSGGFAEAASAAARDPLSLSRLVEPNLFLGSDCLVKIKREPHDLRSDALLHAGEDAGPWPSDGRRTSYQPEEYGSEDTQ</sequence>
<proteinExistence type="evidence at transcript level"/>
<evidence type="ECO:0000256" key="3">
    <source>
        <dbReference type="ARBA" id="ARBA00023015"/>
    </source>
</evidence>
<dbReference type="GO" id="GO:0005667">
    <property type="term" value="C:transcription regulator complex"/>
    <property type="evidence" value="ECO:0007669"/>
    <property type="project" value="InterPro"/>
</dbReference>
<evidence type="ECO:0000313" key="11">
    <source>
        <dbReference type="EMBL" id="JAR89302.1"/>
    </source>
</evidence>
<comment type="subcellular location">
    <subcellularLocation>
        <location evidence="1">Nucleus</location>
    </subcellularLocation>
</comment>
<keyword evidence="3" id="KW-0805">Transcription regulation</keyword>
<feature type="domain" description="BHLH" evidence="9">
    <location>
        <begin position="28"/>
        <end position="81"/>
    </location>
</feature>
<dbReference type="AlphaFoldDB" id="A0A131XPN7"/>
<keyword evidence="2" id="KW-0677">Repeat</keyword>
<dbReference type="PROSITE" id="PS50888">
    <property type="entry name" value="BHLH"/>
    <property type="match status" value="1"/>
</dbReference>
<dbReference type="GO" id="GO:0005737">
    <property type="term" value="C:cytoplasm"/>
    <property type="evidence" value="ECO:0007669"/>
    <property type="project" value="InterPro"/>
</dbReference>
<keyword evidence="5" id="KW-0804">Transcription</keyword>
<dbReference type="Pfam" id="PF14598">
    <property type="entry name" value="PAS_11"/>
    <property type="match status" value="1"/>
</dbReference>
<dbReference type="GO" id="GO:0005634">
    <property type="term" value="C:nucleus"/>
    <property type="evidence" value="ECO:0007669"/>
    <property type="project" value="UniProtKB-SubCell"/>
</dbReference>
<dbReference type="PRINTS" id="PR00785">
    <property type="entry name" value="NCTRNSLOCATR"/>
</dbReference>
<evidence type="ECO:0000256" key="1">
    <source>
        <dbReference type="ARBA" id="ARBA00004123"/>
    </source>
</evidence>
<evidence type="ECO:0000256" key="4">
    <source>
        <dbReference type="ARBA" id="ARBA00023125"/>
    </source>
</evidence>
<reference evidence="10" key="1">
    <citation type="submission" date="2016-02" db="EMBL/GenBank/DDBJ databases">
        <title>RNAseq analyses of the midgut from blood- or serum-fed Ixodes ricinus ticks.</title>
        <authorList>
            <person name="Perner J."/>
            <person name="Provaznik J."/>
            <person name="Schrenkova J."/>
            <person name="Urbanova V."/>
            <person name="Ribeiro J.M."/>
            <person name="Kopacek P."/>
        </authorList>
    </citation>
    <scope>NUCLEOTIDE SEQUENCE</scope>
    <source>
        <tissue evidence="10">Gut</tissue>
    </source>
</reference>
<evidence type="ECO:0000259" key="8">
    <source>
        <dbReference type="PROSITE" id="PS50112"/>
    </source>
</evidence>
<dbReference type="Pfam" id="PF00989">
    <property type="entry name" value="PAS"/>
    <property type="match status" value="1"/>
</dbReference>
<dbReference type="SUPFAM" id="SSF55785">
    <property type="entry name" value="PYP-like sensor domain (PAS domain)"/>
    <property type="match status" value="2"/>
</dbReference>
<dbReference type="InterPro" id="IPR013767">
    <property type="entry name" value="PAS_fold"/>
</dbReference>
<evidence type="ECO:0000256" key="7">
    <source>
        <dbReference type="SAM" id="MobiDB-lite"/>
    </source>
</evidence>
<reference evidence="11" key="2">
    <citation type="journal article" date="2018" name="PLoS Negl. Trop. Dis.">
        <title>Sialome diversity of ticks revealed by RNAseq of single tick salivary glands.</title>
        <authorList>
            <person name="Perner J."/>
            <person name="Kropackova S."/>
            <person name="Kopacek P."/>
            <person name="Ribeiro J.M."/>
        </authorList>
    </citation>
    <scope>NUCLEOTIDE SEQUENCE</scope>
    <source>
        <strain evidence="11">Siblings of single egg batch collected in Ceske Budejovice</strain>
        <tissue evidence="11">Salivary glands</tissue>
    </source>
</reference>
<feature type="domain" description="PAS" evidence="8">
    <location>
        <begin position="269"/>
        <end position="318"/>
    </location>
</feature>
<dbReference type="CDD" id="cd11391">
    <property type="entry name" value="bHLH_PAS"/>
    <property type="match status" value="1"/>
</dbReference>
<dbReference type="InterPro" id="IPR050933">
    <property type="entry name" value="Circadian_TF"/>
</dbReference>
<evidence type="ECO:0000256" key="5">
    <source>
        <dbReference type="ARBA" id="ARBA00023163"/>
    </source>
</evidence>
<accession>A0A131XPN7</accession>
<dbReference type="EMBL" id="GEFM01006787">
    <property type="protein sequence ID" value="JAP69009.1"/>
    <property type="molecule type" value="mRNA"/>
</dbReference>
<dbReference type="InterPro" id="IPR001067">
    <property type="entry name" value="Nuc_translocat"/>
</dbReference>
<dbReference type="GO" id="GO:0045944">
    <property type="term" value="P:positive regulation of transcription by RNA polymerase II"/>
    <property type="evidence" value="ECO:0007669"/>
    <property type="project" value="UniProtKB-ARBA"/>
</dbReference>
<dbReference type="SUPFAM" id="SSF47459">
    <property type="entry name" value="HLH, helix-loop-helix DNA-binding domain"/>
    <property type="match status" value="1"/>
</dbReference>
<dbReference type="NCBIfam" id="TIGR00229">
    <property type="entry name" value="sensory_box"/>
    <property type="match status" value="1"/>
</dbReference>
<dbReference type="GO" id="GO:0003700">
    <property type="term" value="F:DNA-binding transcription factor activity"/>
    <property type="evidence" value="ECO:0007669"/>
    <property type="project" value="InterPro"/>
</dbReference>
<feature type="region of interest" description="Disordered" evidence="7">
    <location>
        <begin position="455"/>
        <end position="486"/>
    </location>
</feature>
<dbReference type="Gene3D" id="3.30.450.20">
    <property type="entry name" value="PAS domain"/>
    <property type="match status" value="2"/>
</dbReference>
<dbReference type="EMBL" id="GEGO01006102">
    <property type="protein sequence ID" value="JAR89302.1"/>
    <property type="molecule type" value="Transcribed_RNA"/>
</dbReference>
<keyword evidence="10" id="KW-0675">Receptor</keyword>
<dbReference type="CDD" id="cd00130">
    <property type="entry name" value="PAS"/>
    <property type="match status" value="2"/>
</dbReference>
<evidence type="ECO:0000259" key="9">
    <source>
        <dbReference type="PROSITE" id="PS50888"/>
    </source>
</evidence>
<keyword evidence="4" id="KW-0238">DNA-binding</keyword>
<dbReference type="SMART" id="SM00091">
    <property type="entry name" value="PAS"/>
    <property type="match status" value="2"/>
</dbReference>
<keyword evidence="6" id="KW-0539">Nucleus</keyword>
<evidence type="ECO:0000256" key="2">
    <source>
        <dbReference type="ARBA" id="ARBA00022737"/>
    </source>
</evidence>
<feature type="domain" description="PAS" evidence="8">
    <location>
        <begin position="105"/>
        <end position="175"/>
    </location>
</feature>
<organism evidence="10">
    <name type="scientific">Ixodes ricinus</name>
    <name type="common">Common tick</name>
    <name type="synonym">Acarus ricinus</name>
    <dbReference type="NCBI Taxonomy" id="34613"/>
    <lineage>
        <taxon>Eukaryota</taxon>
        <taxon>Metazoa</taxon>
        <taxon>Ecdysozoa</taxon>
        <taxon>Arthropoda</taxon>
        <taxon>Chelicerata</taxon>
        <taxon>Arachnida</taxon>
        <taxon>Acari</taxon>
        <taxon>Parasitiformes</taxon>
        <taxon>Ixodida</taxon>
        <taxon>Ixodoidea</taxon>
        <taxon>Ixodidae</taxon>
        <taxon>Ixodinae</taxon>
        <taxon>Ixodes</taxon>
    </lineage>
</organism>
<protein>
    <submittedName>
        <fullName evidence="10">Putative aryl hydrocarbon receptor nuclear translocator-like protein 1</fullName>
    </submittedName>
    <submittedName>
        <fullName evidence="12">Putative hypoxia-inducible factor 1/neuronal pas domain protein npas1</fullName>
    </submittedName>
</protein>
<dbReference type="PROSITE" id="PS50112">
    <property type="entry name" value="PAS"/>
    <property type="match status" value="2"/>
</dbReference>
<reference evidence="12" key="3">
    <citation type="submission" date="2019-12" db="EMBL/GenBank/DDBJ databases">
        <title>An insight into the sialome of adult female Ixodes ricinus ticks feeding for 6 days.</title>
        <authorList>
            <person name="Perner J."/>
            <person name="Ribeiro J.M.C."/>
        </authorList>
    </citation>
    <scope>NUCLEOTIDE SEQUENCE</scope>
    <source>
        <strain evidence="12">Semi-engorged</strain>
        <tissue evidence="12">Salivary glands</tissue>
    </source>
</reference>
<evidence type="ECO:0000313" key="10">
    <source>
        <dbReference type="EMBL" id="JAP69009.1"/>
    </source>
</evidence>
<dbReference type="PANTHER" id="PTHR23042">
    <property type="entry name" value="CIRCADIAN PROTEIN CLOCK/ARNT/BMAL/PAS"/>
    <property type="match status" value="1"/>
</dbReference>
<dbReference type="GO" id="GO:0046983">
    <property type="term" value="F:protein dimerization activity"/>
    <property type="evidence" value="ECO:0007669"/>
    <property type="project" value="InterPro"/>
</dbReference>
<dbReference type="SMART" id="SM00353">
    <property type="entry name" value="HLH"/>
    <property type="match status" value="1"/>
</dbReference>
<evidence type="ECO:0000256" key="6">
    <source>
        <dbReference type="ARBA" id="ARBA00023242"/>
    </source>
</evidence>